<proteinExistence type="predicted"/>
<dbReference type="EMBL" id="DUGC01000089">
    <property type="protein sequence ID" value="HIH10120.1"/>
    <property type="molecule type" value="Genomic_DNA"/>
</dbReference>
<dbReference type="InterPro" id="IPR025420">
    <property type="entry name" value="DUF4143"/>
</dbReference>
<dbReference type="Pfam" id="PF13635">
    <property type="entry name" value="DUF4143"/>
    <property type="match status" value="1"/>
</dbReference>
<organism evidence="2 3">
    <name type="scientific">Candidatus Iainarchaeum sp</name>
    <dbReference type="NCBI Taxonomy" id="3101447"/>
    <lineage>
        <taxon>Archaea</taxon>
        <taxon>Candidatus Iainarchaeota</taxon>
        <taxon>Candidatus Iainarchaeia</taxon>
        <taxon>Candidatus Iainarchaeales</taxon>
        <taxon>Candidatus Iainarchaeaceae</taxon>
        <taxon>Candidatus Iainarchaeum</taxon>
    </lineage>
</organism>
<dbReference type="PANTHER" id="PTHR42990:SF1">
    <property type="entry name" value="AAA+ ATPASE DOMAIN-CONTAINING PROTEIN"/>
    <property type="match status" value="1"/>
</dbReference>
<dbReference type="InterPro" id="IPR041682">
    <property type="entry name" value="AAA_14"/>
</dbReference>
<keyword evidence="2" id="KW-0067">ATP-binding</keyword>
<dbReference type="GO" id="GO:0005524">
    <property type="term" value="F:ATP binding"/>
    <property type="evidence" value="ECO:0007669"/>
    <property type="project" value="UniProtKB-KW"/>
</dbReference>
<accession>A0A7J4IZ46</accession>
<protein>
    <submittedName>
        <fullName evidence="2">ATP-binding protein</fullName>
    </submittedName>
</protein>
<evidence type="ECO:0000313" key="2">
    <source>
        <dbReference type="EMBL" id="HIH10120.1"/>
    </source>
</evidence>
<dbReference type="Proteomes" id="UP000565078">
    <property type="component" value="Unassembled WGS sequence"/>
</dbReference>
<sequence>MDKEIAELSERAREDAKAYPKKRFVFAQIARYLPQRIFIALVGPRGAGKTIILKQILLETKNCIYISLDTQKPENGIFSFAKQAEEEGVKLLLLDEVHAYPGFEMEIKKISDFLKINVAFTSSSSISLHDSSYDLSRRIRPVYVPPFSLREFIYFEKNESIPPLSFEGLLSETAAKEYYGNTIHSEALFERYLQFRNYPFALGKTDLPPIFRNMLETIINRDIILTGRATPQEAMDMRRLMAFIANSPVENMSYTTIAKNLNITRYKAEKYCELFEKAFVLKRVRPKGTNVLQEPKILLALPYRLLYKNYRDCIGAVREDFFTDSMKFLGFGINYLKSERGRKTPDYVIDDAVIEVGGIGKSPSQFKGYPAKKRIILTHPGKIDALCRPLYMAGMLEKSTM</sequence>
<keyword evidence="2" id="KW-0547">Nucleotide-binding</keyword>
<comment type="caution">
    <text evidence="2">The sequence shown here is derived from an EMBL/GenBank/DDBJ whole genome shotgun (WGS) entry which is preliminary data.</text>
</comment>
<dbReference type="InterPro" id="IPR027417">
    <property type="entry name" value="P-loop_NTPase"/>
</dbReference>
<reference evidence="3" key="1">
    <citation type="journal article" date="2020" name="bioRxiv">
        <title>A rank-normalized archaeal taxonomy based on genome phylogeny resolves widespread incomplete and uneven classifications.</title>
        <authorList>
            <person name="Rinke C."/>
            <person name="Chuvochina M."/>
            <person name="Mussig A.J."/>
            <person name="Chaumeil P.-A."/>
            <person name="Waite D.W."/>
            <person name="Whitman W.B."/>
            <person name="Parks D.H."/>
            <person name="Hugenholtz P."/>
        </authorList>
    </citation>
    <scope>NUCLEOTIDE SEQUENCE [LARGE SCALE GENOMIC DNA]</scope>
</reference>
<dbReference type="InterPro" id="IPR003593">
    <property type="entry name" value="AAA+_ATPase"/>
</dbReference>
<dbReference type="Pfam" id="PF13173">
    <property type="entry name" value="AAA_14"/>
    <property type="match status" value="1"/>
</dbReference>
<dbReference type="AlphaFoldDB" id="A0A7J4IZ46"/>
<dbReference type="SMART" id="SM00382">
    <property type="entry name" value="AAA"/>
    <property type="match status" value="1"/>
</dbReference>
<evidence type="ECO:0000259" key="1">
    <source>
        <dbReference type="SMART" id="SM00382"/>
    </source>
</evidence>
<evidence type="ECO:0000313" key="3">
    <source>
        <dbReference type="Proteomes" id="UP000565078"/>
    </source>
</evidence>
<dbReference type="SUPFAM" id="SSF52540">
    <property type="entry name" value="P-loop containing nucleoside triphosphate hydrolases"/>
    <property type="match status" value="2"/>
</dbReference>
<feature type="domain" description="AAA+ ATPase" evidence="1">
    <location>
        <begin position="35"/>
        <end position="146"/>
    </location>
</feature>
<dbReference type="Gene3D" id="3.40.50.300">
    <property type="entry name" value="P-loop containing nucleotide triphosphate hydrolases"/>
    <property type="match status" value="1"/>
</dbReference>
<name>A0A7J4IZ46_9ARCH</name>
<gene>
    <name evidence="2" type="ORF">HA254_05640</name>
</gene>
<dbReference type="PANTHER" id="PTHR42990">
    <property type="entry name" value="ATPASE"/>
    <property type="match status" value="1"/>
</dbReference>